<organism evidence="1 2">
    <name type="scientific">Haloplanus ruber</name>
    <dbReference type="NCBI Taxonomy" id="869892"/>
    <lineage>
        <taxon>Archaea</taxon>
        <taxon>Methanobacteriati</taxon>
        <taxon>Methanobacteriota</taxon>
        <taxon>Stenosarchaea group</taxon>
        <taxon>Halobacteria</taxon>
        <taxon>Halobacteriales</taxon>
        <taxon>Haloferacaceae</taxon>
        <taxon>Haloplanus</taxon>
    </lineage>
</organism>
<accession>A0ABD6CUV8</accession>
<dbReference type="InterPro" id="IPR011991">
    <property type="entry name" value="ArsR-like_HTH"/>
</dbReference>
<dbReference type="Proteomes" id="UP001597075">
    <property type="component" value="Unassembled WGS sequence"/>
</dbReference>
<sequence length="115" mass="13117">MPDEEQQHLLNILSDEHARTILQETMNRPMSADELSDACGISPQSVYRRTETLTKHGLLDTEMEYDTEGHHYRTFTADSTQIVVDITADDVAVTVTQQEPMADRLAEFVDHVRDQ</sequence>
<proteinExistence type="predicted"/>
<dbReference type="RefSeq" id="WP_256406586.1">
    <property type="nucleotide sequence ID" value="NZ_CP187152.1"/>
</dbReference>
<comment type="caution">
    <text evidence="1">The sequence shown here is derived from an EMBL/GenBank/DDBJ whole genome shotgun (WGS) entry which is preliminary data.</text>
</comment>
<dbReference type="EMBL" id="JBHUDL010000005">
    <property type="protein sequence ID" value="MFD1632929.1"/>
    <property type="molecule type" value="Genomic_DNA"/>
</dbReference>
<gene>
    <name evidence="1" type="ORF">ACFSBJ_04160</name>
</gene>
<dbReference type="Gene3D" id="1.10.10.10">
    <property type="entry name" value="Winged helix-like DNA-binding domain superfamily/Winged helix DNA-binding domain"/>
    <property type="match status" value="1"/>
</dbReference>
<reference evidence="1 2" key="1">
    <citation type="journal article" date="2019" name="Int. J. Syst. Evol. Microbiol.">
        <title>The Global Catalogue of Microorganisms (GCM) 10K type strain sequencing project: providing services to taxonomists for standard genome sequencing and annotation.</title>
        <authorList>
            <consortium name="The Broad Institute Genomics Platform"/>
            <consortium name="The Broad Institute Genome Sequencing Center for Infectious Disease"/>
            <person name="Wu L."/>
            <person name="Ma J."/>
        </authorList>
    </citation>
    <scope>NUCLEOTIDE SEQUENCE [LARGE SCALE GENOMIC DNA]</scope>
    <source>
        <strain evidence="1 2">CGMCC 1.10594</strain>
    </source>
</reference>
<dbReference type="Pfam" id="PF12840">
    <property type="entry name" value="HTH_20"/>
    <property type="match status" value="1"/>
</dbReference>
<dbReference type="SUPFAM" id="SSF46785">
    <property type="entry name" value="Winged helix' DNA-binding domain"/>
    <property type="match status" value="1"/>
</dbReference>
<dbReference type="AlphaFoldDB" id="A0ABD6CUV8"/>
<evidence type="ECO:0000313" key="1">
    <source>
        <dbReference type="EMBL" id="MFD1632929.1"/>
    </source>
</evidence>
<protein>
    <submittedName>
        <fullName evidence="1">ArsR/SmtB family transcription factor</fullName>
    </submittedName>
</protein>
<dbReference type="InterPro" id="IPR036390">
    <property type="entry name" value="WH_DNA-bd_sf"/>
</dbReference>
<evidence type="ECO:0000313" key="2">
    <source>
        <dbReference type="Proteomes" id="UP001597075"/>
    </source>
</evidence>
<name>A0ABD6CUV8_9EURY</name>
<keyword evidence="2" id="KW-1185">Reference proteome</keyword>
<dbReference type="CDD" id="cd00090">
    <property type="entry name" value="HTH_ARSR"/>
    <property type="match status" value="1"/>
</dbReference>
<dbReference type="InterPro" id="IPR036388">
    <property type="entry name" value="WH-like_DNA-bd_sf"/>
</dbReference>